<feature type="compositionally biased region" description="Polar residues" evidence="1">
    <location>
        <begin position="43"/>
        <end position="54"/>
    </location>
</feature>
<dbReference type="Proteomes" id="UP000002058">
    <property type="component" value="Unassembled WGS sequence"/>
</dbReference>
<evidence type="ECO:0000313" key="2">
    <source>
        <dbReference type="EMBL" id="EEP76880.1"/>
    </source>
</evidence>
<sequence length="99" mass="10785">MRPTKSENENDHVSNALRGSVVRSGGSPGGVTGGIHIGKRRNVSNAGQSCSPGSTNGGEDVDGQEEKKKPPVKRACNECRQQKVNLPVQLWFHKRQKMY</sequence>
<dbReference type="STRING" id="336963.C4JJC2"/>
<reference evidence="3" key="1">
    <citation type="journal article" date="2009" name="Genome Res.">
        <title>Comparative genomic analyses of the human fungal pathogens Coccidioides and their relatives.</title>
        <authorList>
            <person name="Sharpton T.J."/>
            <person name="Stajich J.E."/>
            <person name="Rounsley S.D."/>
            <person name="Gardner M.J."/>
            <person name="Wortman J.R."/>
            <person name="Jordar V.S."/>
            <person name="Maiti R."/>
            <person name="Kodira C.D."/>
            <person name="Neafsey D.E."/>
            <person name="Zeng Q."/>
            <person name="Hung C.-Y."/>
            <person name="McMahan C."/>
            <person name="Muszewska A."/>
            <person name="Grynberg M."/>
            <person name="Mandel M.A."/>
            <person name="Kellner E.M."/>
            <person name="Barker B.M."/>
            <person name="Galgiani J.N."/>
            <person name="Orbach M.J."/>
            <person name="Kirkland T.N."/>
            <person name="Cole G.T."/>
            <person name="Henn M.R."/>
            <person name="Birren B.W."/>
            <person name="Taylor J.W."/>
        </authorList>
    </citation>
    <scope>NUCLEOTIDE SEQUENCE [LARGE SCALE GENOMIC DNA]</scope>
    <source>
        <strain evidence="3">UAMH 1704</strain>
    </source>
</reference>
<proteinExistence type="predicted"/>
<name>C4JJC2_UNCRE</name>
<feature type="compositionally biased region" description="Gly residues" evidence="1">
    <location>
        <begin position="26"/>
        <end position="36"/>
    </location>
</feature>
<dbReference type="VEuPathDB" id="FungiDB:UREG_01729"/>
<dbReference type="RefSeq" id="XP_002542213.1">
    <property type="nucleotide sequence ID" value="XM_002542167.1"/>
</dbReference>
<protein>
    <submittedName>
        <fullName evidence="2">Uncharacterized protein</fullName>
    </submittedName>
</protein>
<accession>C4JJC2</accession>
<dbReference type="EMBL" id="CH476615">
    <property type="protein sequence ID" value="EEP76880.1"/>
    <property type="molecule type" value="Genomic_DNA"/>
</dbReference>
<dbReference type="HOGENOM" id="CLU_2322097_0_0_1"/>
<feature type="compositionally biased region" description="Basic and acidic residues" evidence="1">
    <location>
        <begin position="1"/>
        <end position="12"/>
    </location>
</feature>
<keyword evidence="3" id="KW-1185">Reference proteome</keyword>
<dbReference type="KEGG" id="ure:UREG_01729"/>
<gene>
    <name evidence="2" type="ORF">UREG_01729</name>
</gene>
<organism evidence="2 3">
    <name type="scientific">Uncinocarpus reesii (strain UAMH 1704)</name>
    <dbReference type="NCBI Taxonomy" id="336963"/>
    <lineage>
        <taxon>Eukaryota</taxon>
        <taxon>Fungi</taxon>
        <taxon>Dikarya</taxon>
        <taxon>Ascomycota</taxon>
        <taxon>Pezizomycotina</taxon>
        <taxon>Eurotiomycetes</taxon>
        <taxon>Eurotiomycetidae</taxon>
        <taxon>Onygenales</taxon>
        <taxon>Onygenaceae</taxon>
        <taxon>Uncinocarpus</taxon>
    </lineage>
</organism>
<dbReference type="InParanoid" id="C4JJC2"/>
<dbReference type="GeneID" id="8438778"/>
<dbReference type="OrthoDB" id="4199269at2759"/>
<feature type="region of interest" description="Disordered" evidence="1">
    <location>
        <begin position="1"/>
        <end position="74"/>
    </location>
</feature>
<evidence type="ECO:0000313" key="3">
    <source>
        <dbReference type="Proteomes" id="UP000002058"/>
    </source>
</evidence>
<feature type="compositionally biased region" description="Basic and acidic residues" evidence="1">
    <location>
        <begin position="64"/>
        <end position="74"/>
    </location>
</feature>
<dbReference type="AlphaFoldDB" id="C4JJC2"/>
<evidence type="ECO:0000256" key="1">
    <source>
        <dbReference type="SAM" id="MobiDB-lite"/>
    </source>
</evidence>